<dbReference type="EMBL" id="BJXR01000002">
    <property type="protein sequence ID" value="GEN05074.1"/>
    <property type="molecule type" value="Genomic_DNA"/>
</dbReference>
<dbReference type="InterPro" id="IPR000182">
    <property type="entry name" value="GNAT_dom"/>
</dbReference>
<dbReference type="CDD" id="cd04301">
    <property type="entry name" value="NAT_SF"/>
    <property type="match status" value="1"/>
</dbReference>
<dbReference type="PANTHER" id="PTHR43441:SF2">
    <property type="entry name" value="FAMILY ACETYLTRANSFERASE, PUTATIVE (AFU_ORTHOLOGUE AFUA_7G00850)-RELATED"/>
    <property type="match status" value="1"/>
</dbReference>
<comment type="caution">
    <text evidence="2">The sequence shown here is derived from an EMBL/GenBank/DDBJ whole genome shotgun (WGS) entry which is preliminary data.</text>
</comment>
<dbReference type="AlphaFoldDB" id="A0A511ST18"/>
<dbReference type="Gene3D" id="3.40.630.30">
    <property type="match status" value="1"/>
</dbReference>
<evidence type="ECO:0000313" key="4">
    <source>
        <dbReference type="Proteomes" id="UP000183760"/>
    </source>
</evidence>
<dbReference type="RefSeq" id="WP_046711485.1">
    <property type="nucleotide sequence ID" value="NZ_BJXR01000002.1"/>
</dbReference>
<accession>A0A511ST18</accession>
<organism evidence="2 5">
    <name type="scientific">Myxococcus fulvus</name>
    <dbReference type="NCBI Taxonomy" id="33"/>
    <lineage>
        <taxon>Bacteria</taxon>
        <taxon>Pseudomonadati</taxon>
        <taxon>Myxococcota</taxon>
        <taxon>Myxococcia</taxon>
        <taxon>Myxococcales</taxon>
        <taxon>Cystobacterineae</taxon>
        <taxon>Myxococcaceae</taxon>
        <taxon>Myxococcus</taxon>
    </lineage>
</organism>
<dbReference type="STRING" id="1334629.MFUL124B02_07800"/>
<dbReference type="GO" id="GO:0005737">
    <property type="term" value="C:cytoplasm"/>
    <property type="evidence" value="ECO:0007669"/>
    <property type="project" value="TreeGrafter"/>
</dbReference>
<evidence type="ECO:0000313" key="5">
    <source>
        <dbReference type="Proteomes" id="UP000321514"/>
    </source>
</evidence>
<proteinExistence type="predicted"/>
<dbReference type="InterPro" id="IPR016181">
    <property type="entry name" value="Acyl_CoA_acyltransferase"/>
</dbReference>
<dbReference type="EMBL" id="FOIB01000001">
    <property type="protein sequence ID" value="SET18866.1"/>
    <property type="molecule type" value="Genomic_DNA"/>
</dbReference>
<name>A0A511ST18_MYXFU</name>
<dbReference type="GO" id="GO:1990189">
    <property type="term" value="F:protein N-terminal-serine acetyltransferase activity"/>
    <property type="evidence" value="ECO:0007669"/>
    <property type="project" value="TreeGrafter"/>
</dbReference>
<reference evidence="3 4" key="1">
    <citation type="submission" date="2016-10" db="EMBL/GenBank/DDBJ databases">
        <authorList>
            <person name="Varghese N."/>
            <person name="Submissions S."/>
        </authorList>
    </citation>
    <scope>NUCLEOTIDE SEQUENCE [LARGE SCALE GENOMIC DNA]</scope>
    <source>
        <strain evidence="3 4">DSM 16525</strain>
    </source>
</reference>
<dbReference type="Pfam" id="PF13302">
    <property type="entry name" value="Acetyltransf_3"/>
    <property type="match status" value="1"/>
</dbReference>
<evidence type="ECO:0000313" key="3">
    <source>
        <dbReference type="EMBL" id="SET18866.1"/>
    </source>
</evidence>
<keyword evidence="4" id="KW-1185">Reference proteome</keyword>
<evidence type="ECO:0000259" key="1">
    <source>
        <dbReference type="PROSITE" id="PS51186"/>
    </source>
</evidence>
<protein>
    <submittedName>
        <fullName evidence="3">Ribosomal-protein-alanine N-acetyltransferase</fullName>
    </submittedName>
</protein>
<dbReference type="SUPFAM" id="SSF55729">
    <property type="entry name" value="Acyl-CoA N-acyltransferases (Nat)"/>
    <property type="match status" value="1"/>
</dbReference>
<dbReference type="PANTHER" id="PTHR43441">
    <property type="entry name" value="RIBOSOMAL-PROTEIN-SERINE ACETYLTRANSFERASE"/>
    <property type="match status" value="1"/>
</dbReference>
<dbReference type="PROSITE" id="PS51186">
    <property type="entry name" value="GNAT"/>
    <property type="match status" value="1"/>
</dbReference>
<feature type="domain" description="N-acetyltransferase" evidence="1">
    <location>
        <begin position="10"/>
        <end position="175"/>
    </location>
</feature>
<reference evidence="2 5" key="2">
    <citation type="submission" date="2019-07" db="EMBL/GenBank/DDBJ databases">
        <title>Whole genome shotgun sequence of Myxococcus fulvus NBRC 100333.</title>
        <authorList>
            <person name="Hosoyama A."/>
            <person name="Uohara A."/>
            <person name="Ohji S."/>
            <person name="Ichikawa N."/>
        </authorList>
    </citation>
    <scope>NUCLEOTIDE SEQUENCE [LARGE SCALE GENOMIC DNA]</scope>
    <source>
        <strain evidence="2 5">NBRC 100333</strain>
    </source>
</reference>
<evidence type="ECO:0000313" key="2">
    <source>
        <dbReference type="EMBL" id="GEN05074.1"/>
    </source>
</evidence>
<dbReference type="Proteomes" id="UP000183760">
    <property type="component" value="Unassembled WGS sequence"/>
</dbReference>
<dbReference type="OrthoDB" id="5191051at2"/>
<dbReference type="Proteomes" id="UP000321514">
    <property type="component" value="Unassembled WGS sequence"/>
</dbReference>
<gene>
    <name evidence="2" type="ORF">MFU01_01110</name>
    <name evidence="3" type="ORF">SAMN05443572_1011382</name>
</gene>
<dbReference type="GO" id="GO:0008999">
    <property type="term" value="F:protein-N-terminal-alanine acetyltransferase activity"/>
    <property type="evidence" value="ECO:0007669"/>
    <property type="project" value="TreeGrafter"/>
</dbReference>
<sequence length="181" mass="20537">MVTGVVASDLLLVPAHPEHVDFWLALRAEAGARRYVDTEDDSREVLVKRILEAGTLEEPRAKGFRWFVRQGDAWVGTVSARDVSREHGRLQIGYMMAEAYHGRGLGSRAVGMMLERLFTLPFLHRVWLTTLSENLGSQGVARKLGFSLEGTMRGHSVLRGERKDQQFWGMSRSDWEARRRG</sequence>
<dbReference type="InterPro" id="IPR051908">
    <property type="entry name" value="Ribosomal_N-acetyltransferase"/>
</dbReference>